<dbReference type="InterPro" id="IPR010879">
    <property type="entry name" value="DUF1508"/>
</dbReference>
<name>A0AA49IYC3_9PROT</name>
<feature type="domain" description="DUF1508" evidence="1">
    <location>
        <begin position="16"/>
        <end position="54"/>
    </location>
</feature>
<sequence>MYFEIYQQTQGLISSTGGQWRWRLRAANNEIIASGESYRNKQDCLAAITLVKSTNTNTLTKGG</sequence>
<dbReference type="Proteomes" id="UP001234916">
    <property type="component" value="Chromosome"/>
</dbReference>
<organism evidence="2">
    <name type="scientific">Candidatus Nitricoxidivorans perseverans</name>
    <dbReference type="NCBI Taxonomy" id="2975601"/>
    <lineage>
        <taxon>Bacteria</taxon>
        <taxon>Pseudomonadati</taxon>
        <taxon>Pseudomonadota</taxon>
        <taxon>Betaproteobacteria</taxon>
        <taxon>Nitrosomonadales</taxon>
        <taxon>Sterolibacteriaceae</taxon>
        <taxon>Candidatus Nitricoxidivorans</taxon>
    </lineage>
</organism>
<proteinExistence type="predicted"/>
<dbReference type="InterPro" id="IPR036913">
    <property type="entry name" value="YegP-like_sf"/>
</dbReference>
<evidence type="ECO:0000313" key="2">
    <source>
        <dbReference type="EMBL" id="WIM05893.1"/>
    </source>
</evidence>
<evidence type="ECO:0000259" key="1">
    <source>
        <dbReference type="Pfam" id="PF07411"/>
    </source>
</evidence>
<dbReference type="KEGG" id="npv:OHM77_00965"/>
<reference evidence="2" key="1">
    <citation type="journal article" date="2023" name="Nat. Microbiol.">
        <title>Enrichment and characterization of a nitric oxide-reducing microbial community in a continuous bioreactor.</title>
        <authorList>
            <person name="Garrido-Amador P."/>
            <person name="Stortenbeker N."/>
            <person name="Wessels H.J.C.T."/>
            <person name="Speth D.R."/>
            <person name="Garcia-Heredia I."/>
            <person name="Kartal B."/>
        </authorList>
    </citation>
    <scope>NUCLEOTIDE SEQUENCE</scope>
    <source>
        <strain evidence="2">MAG1</strain>
    </source>
</reference>
<gene>
    <name evidence="2" type="ORF">OHM77_00965</name>
</gene>
<dbReference type="Pfam" id="PF07411">
    <property type="entry name" value="DUF1508"/>
    <property type="match status" value="1"/>
</dbReference>
<accession>A0AA49IYC3</accession>
<dbReference type="SUPFAM" id="SSF160113">
    <property type="entry name" value="YegP-like"/>
    <property type="match status" value="1"/>
</dbReference>
<protein>
    <submittedName>
        <fullName evidence="2">DUF1508 domain-containing protein</fullName>
    </submittedName>
</protein>
<dbReference type="EMBL" id="CP107246">
    <property type="protein sequence ID" value="WIM05893.1"/>
    <property type="molecule type" value="Genomic_DNA"/>
</dbReference>
<dbReference type="Gene3D" id="3.30.160.160">
    <property type="entry name" value="YegP-like"/>
    <property type="match status" value="1"/>
</dbReference>
<dbReference type="AlphaFoldDB" id="A0AA49IYC3"/>